<protein>
    <submittedName>
        <fullName evidence="2">Uncharacterized protein</fullName>
    </submittedName>
</protein>
<accession>A0AAD1IIY7</accession>
<name>A0AAD1IIY7_9MYCO</name>
<keyword evidence="3" id="KW-1185">Reference proteome</keyword>
<sequence length="151" mass="16867">MSSWALAGSGTAAFKENRCPPSAVPWCSWARLGSSRWRPRWALPLVYGTATTPQPARKQGLITTDLVQSRLTTITAILNHPLQRPLGSPPPMTTEPVQNTSTTITITTRSRRLPRLPSAQSKLLRPPLALEVRLSRLRKRPPASRFLQQRR</sequence>
<organism evidence="2 3">
    <name type="scientific">Mycolicibacterium litorale</name>
    <dbReference type="NCBI Taxonomy" id="758802"/>
    <lineage>
        <taxon>Bacteria</taxon>
        <taxon>Bacillati</taxon>
        <taxon>Actinomycetota</taxon>
        <taxon>Actinomycetes</taxon>
        <taxon>Mycobacteriales</taxon>
        <taxon>Mycobacteriaceae</taxon>
        <taxon>Mycolicibacterium</taxon>
    </lineage>
</organism>
<reference evidence="2 3" key="1">
    <citation type="journal article" date="2019" name="Emerg. Microbes Infect.">
        <title>Comprehensive subspecies identification of 175 nontuberculous mycobacteria species based on 7547 genomic profiles.</title>
        <authorList>
            <person name="Matsumoto Y."/>
            <person name="Kinjo T."/>
            <person name="Motooka D."/>
            <person name="Nabeya D."/>
            <person name="Jung N."/>
            <person name="Uechi K."/>
            <person name="Horii T."/>
            <person name="Iida T."/>
            <person name="Fujita J."/>
            <person name="Nakamura S."/>
        </authorList>
    </citation>
    <scope>NUCLEOTIDE SEQUENCE [LARGE SCALE GENOMIC DNA]</scope>
    <source>
        <strain evidence="2 3">JCM 17423</strain>
    </source>
</reference>
<proteinExistence type="predicted"/>
<dbReference type="EMBL" id="AP022586">
    <property type="protein sequence ID" value="BBY14497.1"/>
    <property type="molecule type" value="Genomic_DNA"/>
</dbReference>
<gene>
    <name evidence="2" type="ORF">MLIT_00890</name>
</gene>
<evidence type="ECO:0000313" key="2">
    <source>
        <dbReference type="EMBL" id="BBY14497.1"/>
    </source>
</evidence>
<dbReference type="Proteomes" id="UP000466607">
    <property type="component" value="Chromosome"/>
</dbReference>
<feature type="region of interest" description="Disordered" evidence="1">
    <location>
        <begin position="81"/>
        <end position="105"/>
    </location>
</feature>
<evidence type="ECO:0000256" key="1">
    <source>
        <dbReference type="SAM" id="MobiDB-lite"/>
    </source>
</evidence>
<evidence type="ECO:0000313" key="3">
    <source>
        <dbReference type="Proteomes" id="UP000466607"/>
    </source>
</evidence>
<dbReference type="AlphaFoldDB" id="A0AAD1IIY7"/>